<protein>
    <submittedName>
        <fullName evidence="6">Site-specific recombinase XerD</fullName>
    </submittedName>
</protein>
<evidence type="ECO:0000259" key="5">
    <source>
        <dbReference type="PROSITE" id="PS51898"/>
    </source>
</evidence>
<evidence type="ECO:0000256" key="1">
    <source>
        <dbReference type="ARBA" id="ARBA00008857"/>
    </source>
</evidence>
<dbReference type="PANTHER" id="PTHR30349:SF64">
    <property type="entry name" value="PROPHAGE INTEGRASE INTD-RELATED"/>
    <property type="match status" value="1"/>
</dbReference>
<dbReference type="GO" id="GO:0015074">
    <property type="term" value="P:DNA integration"/>
    <property type="evidence" value="ECO:0007669"/>
    <property type="project" value="InterPro"/>
</dbReference>
<feature type="domain" description="Tyr recombinase" evidence="5">
    <location>
        <begin position="243"/>
        <end position="415"/>
    </location>
</feature>
<dbReference type="Gene3D" id="1.10.443.10">
    <property type="entry name" value="Intergrase catalytic core"/>
    <property type="match status" value="1"/>
</dbReference>
<reference evidence="6 7" key="1">
    <citation type="submission" date="2012-06" db="EMBL/GenBank/DDBJ databases">
        <title>Complete genome of Terriglobus roseus DSM 18391.</title>
        <authorList>
            <consortium name="US DOE Joint Genome Institute (JGI-PGF)"/>
            <person name="Lucas S."/>
            <person name="Copeland A."/>
            <person name="Lapidus A."/>
            <person name="Glavina del Rio T."/>
            <person name="Dalin E."/>
            <person name="Tice H."/>
            <person name="Bruce D."/>
            <person name="Goodwin L."/>
            <person name="Pitluck S."/>
            <person name="Peters L."/>
            <person name="Mikhailova N."/>
            <person name="Munk A.C.C."/>
            <person name="Kyrpides N."/>
            <person name="Mavromatis K."/>
            <person name="Ivanova N."/>
            <person name="Brettin T."/>
            <person name="Detter J.C."/>
            <person name="Han C."/>
            <person name="Larimer F."/>
            <person name="Land M."/>
            <person name="Hauser L."/>
            <person name="Markowitz V."/>
            <person name="Cheng J.-F."/>
            <person name="Hugenholtz P."/>
            <person name="Woyke T."/>
            <person name="Wu D."/>
            <person name="Brambilla E."/>
            <person name="Klenk H.-P."/>
            <person name="Eisen J.A."/>
        </authorList>
    </citation>
    <scope>NUCLEOTIDE SEQUENCE [LARGE SCALE GENOMIC DNA]</scope>
    <source>
        <strain evidence="7">DSM 18391 / NRRL B-41598 / KBS 63</strain>
    </source>
</reference>
<dbReference type="eggNOG" id="COG0582">
    <property type="taxonomic scope" value="Bacteria"/>
</dbReference>
<dbReference type="InterPro" id="IPR013762">
    <property type="entry name" value="Integrase-like_cat_sf"/>
</dbReference>
<dbReference type="GO" id="GO:0006310">
    <property type="term" value="P:DNA recombination"/>
    <property type="evidence" value="ECO:0007669"/>
    <property type="project" value="UniProtKB-KW"/>
</dbReference>
<dbReference type="PANTHER" id="PTHR30349">
    <property type="entry name" value="PHAGE INTEGRASE-RELATED"/>
    <property type="match status" value="1"/>
</dbReference>
<dbReference type="AlphaFoldDB" id="I3ZDZ6"/>
<dbReference type="Gene3D" id="1.10.150.130">
    <property type="match status" value="1"/>
</dbReference>
<keyword evidence="7" id="KW-1185">Reference proteome</keyword>
<dbReference type="InterPro" id="IPR002104">
    <property type="entry name" value="Integrase_catalytic"/>
</dbReference>
<sequence>MPRTANNPRIVNRTVRVKLTERRDPYWHLIAEGQHLGYRRQDIGGTWIARYYTREHGRRFQALGSADDTAPANGTHVLSFQQALEAAQAWFGSVTRSDASGVHLGKYSVKDAANDWLSRWDGSERGKQTAQSNVDMHILPILGAVEVSKLTRRQVEQWLHDLAEKAPLKVQRRLQSTKKLSPSRMSKVVYKHDDPETRRKRKDSANRVFNDLKALLTRAYNNQHVSSKASWETVAKFENVDKPKNEYLTSDEAQRFITSCPDDFKNLVQAALITGCRYGELCGLKASAFDPRTNVVSLMQSKTGKTKHIFLTDAEGAFFAAVSKDKSPSELLLRRSDGEAWNKSNQQQRMKTVLRAAHIKRPVRFHDLRHTFASLLIQNGTKIEVIANQLGHSGTAMAIKHYAHLSPDYIGNTVRANKPSLSYSTASA</sequence>
<dbReference type="STRING" id="926566.Terro_1146"/>
<name>I3ZDZ6_TERRK</name>
<dbReference type="HOGENOM" id="CLU_640806_0_0_0"/>
<dbReference type="RefSeq" id="WP_014785033.1">
    <property type="nucleotide sequence ID" value="NC_018014.1"/>
</dbReference>
<dbReference type="CDD" id="cd01189">
    <property type="entry name" value="INT_ICEBs1_C_like"/>
    <property type="match status" value="1"/>
</dbReference>
<dbReference type="PROSITE" id="PS51898">
    <property type="entry name" value="TYR_RECOMBINASE"/>
    <property type="match status" value="1"/>
</dbReference>
<accession>I3ZDZ6</accession>
<evidence type="ECO:0000313" key="6">
    <source>
        <dbReference type="EMBL" id="AFL87464.1"/>
    </source>
</evidence>
<dbReference type="Proteomes" id="UP000006056">
    <property type="component" value="Chromosome"/>
</dbReference>
<dbReference type="EMBL" id="CP003379">
    <property type="protein sequence ID" value="AFL87464.1"/>
    <property type="molecule type" value="Genomic_DNA"/>
</dbReference>
<organism evidence="6 7">
    <name type="scientific">Terriglobus roseus (strain DSM 18391 / NRRL B-41598 / KBS 63)</name>
    <dbReference type="NCBI Taxonomy" id="926566"/>
    <lineage>
        <taxon>Bacteria</taxon>
        <taxon>Pseudomonadati</taxon>
        <taxon>Acidobacteriota</taxon>
        <taxon>Terriglobia</taxon>
        <taxon>Terriglobales</taxon>
        <taxon>Acidobacteriaceae</taxon>
        <taxon>Terriglobus</taxon>
    </lineage>
</organism>
<proteinExistence type="inferred from homology"/>
<dbReference type="Pfam" id="PF00589">
    <property type="entry name" value="Phage_integrase"/>
    <property type="match status" value="1"/>
</dbReference>
<dbReference type="InterPro" id="IPR010998">
    <property type="entry name" value="Integrase_recombinase_N"/>
</dbReference>
<dbReference type="SUPFAM" id="SSF56349">
    <property type="entry name" value="DNA breaking-rejoining enzymes"/>
    <property type="match status" value="1"/>
</dbReference>
<dbReference type="KEGG" id="trs:Terro_1146"/>
<dbReference type="InterPro" id="IPR011010">
    <property type="entry name" value="DNA_brk_join_enz"/>
</dbReference>
<evidence type="ECO:0000313" key="7">
    <source>
        <dbReference type="Proteomes" id="UP000006056"/>
    </source>
</evidence>
<keyword evidence="2" id="KW-0238">DNA-binding</keyword>
<dbReference type="GO" id="GO:0003677">
    <property type="term" value="F:DNA binding"/>
    <property type="evidence" value="ECO:0007669"/>
    <property type="project" value="UniProtKB-KW"/>
</dbReference>
<evidence type="ECO:0000256" key="2">
    <source>
        <dbReference type="ARBA" id="ARBA00023125"/>
    </source>
</evidence>
<evidence type="ECO:0000256" key="4">
    <source>
        <dbReference type="SAM" id="MobiDB-lite"/>
    </source>
</evidence>
<comment type="similarity">
    <text evidence="1">Belongs to the 'phage' integrase family.</text>
</comment>
<dbReference type="InterPro" id="IPR050090">
    <property type="entry name" value="Tyrosine_recombinase_XerCD"/>
</dbReference>
<evidence type="ECO:0000256" key="3">
    <source>
        <dbReference type="ARBA" id="ARBA00023172"/>
    </source>
</evidence>
<dbReference type="OrthoDB" id="111144at2"/>
<gene>
    <name evidence="6" type="ordered locus">Terro_1146</name>
</gene>
<keyword evidence="3" id="KW-0233">DNA recombination</keyword>
<feature type="region of interest" description="Disordered" evidence="4">
    <location>
        <begin position="184"/>
        <end position="203"/>
    </location>
</feature>